<accession>A0A4S8M3J6</accession>
<sequence length="104" mass="11392">MSHEIWLEELSLGTALVPSNSSLALPSPSADNWPLSNDNGYLLVNFFNSGTDIDPTVFNTSKERETLGASGGRFQFMDVMNASGSLCEDDFNITKTTRLRVWGS</sequence>
<dbReference type="EMBL" id="ML179176">
    <property type="protein sequence ID" value="THU96481.1"/>
    <property type="molecule type" value="Genomic_DNA"/>
</dbReference>
<evidence type="ECO:0000313" key="2">
    <source>
        <dbReference type="Proteomes" id="UP000297245"/>
    </source>
</evidence>
<proteinExistence type="predicted"/>
<dbReference type="AlphaFoldDB" id="A0A4S8M3J6"/>
<keyword evidence="2" id="KW-1185">Reference proteome</keyword>
<protein>
    <submittedName>
        <fullName evidence="1">Uncharacterized protein</fullName>
    </submittedName>
</protein>
<organism evidence="1 2">
    <name type="scientific">Dendrothele bispora (strain CBS 962.96)</name>
    <dbReference type="NCBI Taxonomy" id="1314807"/>
    <lineage>
        <taxon>Eukaryota</taxon>
        <taxon>Fungi</taxon>
        <taxon>Dikarya</taxon>
        <taxon>Basidiomycota</taxon>
        <taxon>Agaricomycotina</taxon>
        <taxon>Agaricomycetes</taxon>
        <taxon>Agaricomycetidae</taxon>
        <taxon>Agaricales</taxon>
        <taxon>Agaricales incertae sedis</taxon>
        <taxon>Dendrothele</taxon>
    </lineage>
</organism>
<gene>
    <name evidence="1" type="ORF">K435DRAFT_797296</name>
</gene>
<evidence type="ECO:0000313" key="1">
    <source>
        <dbReference type="EMBL" id="THU96481.1"/>
    </source>
</evidence>
<reference evidence="1 2" key="1">
    <citation type="journal article" date="2019" name="Nat. Ecol. Evol.">
        <title>Megaphylogeny resolves global patterns of mushroom evolution.</title>
        <authorList>
            <person name="Varga T."/>
            <person name="Krizsan K."/>
            <person name="Foldi C."/>
            <person name="Dima B."/>
            <person name="Sanchez-Garcia M."/>
            <person name="Sanchez-Ramirez S."/>
            <person name="Szollosi G.J."/>
            <person name="Szarkandi J.G."/>
            <person name="Papp V."/>
            <person name="Albert L."/>
            <person name="Andreopoulos W."/>
            <person name="Angelini C."/>
            <person name="Antonin V."/>
            <person name="Barry K.W."/>
            <person name="Bougher N.L."/>
            <person name="Buchanan P."/>
            <person name="Buyck B."/>
            <person name="Bense V."/>
            <person name="Catcheside P."/>
            <person name="Chovatia M."/>
            <person name="Cooper J."/>
            <person name="Damon W."/>
            <person name="Desjardin D."/>
            <person name="Finy P."/>
            <person name="Geml J."/>
            <person name="Haridas S."/>
            <person name="Hughes K."/>
            <person name="Justo A."/>
            <person name="Karasinski D."/>
            <person name="Kautmanova I."/>
            <person name="Kiss B."/>
            <person name="Kocsube S."/>
            <person name="Kotiranta H."/>
            <person name="LaButti K.M."/>
            <person name="Lechner B.E."/>
            <person name="Liimatainen K."/>
            <person name="Lipzen A."/>
            <person name="Lukacs Z."/>
            <person name="Mihaltcheva S."/>
            <person name="Morgado L.N."/>
            <person name="Niskanen T."/>
            <person name="Noordeloos M.E."/>
            <person name="Ohm R.A."/>
            <person name="Ortiz-Santana B."/>
            <person name="Ovrebo C."/>
            <person name="Racz N."/>
            <person name="Riley R."/>
            <person name="Savchenko A."/>
            <person name="Shiryaev A."/>
            <person name="Soop K."/>
            <person name="Spirin V."/>
            <person name="Szebenyi C."/>
            <person name="Tomsovsky M."/>
            <person name="Tulloss R.E."/>
            <person name="Uehling J."/>
            <person name="Grigoriev I.V."/>
            <person name="Vagvolgyi C."/>
            <person name="Papp T."/>
            <person name="Martin F.M."/>
            <person name="Miettinen O."/>
            <person name="Hibbett D.S."/>
            <person name="Nagy L.G."/>
        </authorList>
    </citation>
    <scope>NUCLEOTIDE SEQUENCE [LARGE SCALE GENOMIC DNA]</scope>
    <source>
        <strain evidence="1 2">CBS 962.96</strain>
    </source>
</reference>
<dbReference type="Proteomes" id="UP000297245">
    <property type="component" value="Unassembled WGS sequence"/>
</dbReference>
<name>A0A4S8M3J6_DENBC</name>